<protein>
    <submittedName>
        <fullName evidence="3">Uncharacterized protein</fullName>
    </submittedName>
</protein>
<sequence>MVDPVRGVASNGAREAKGPGGISNNGTTPGAEPTPKRTATPEPEVHILEERVTHVADKPVPAPAASAPAKQEVPAAPIKPPVVPAPAPITPAPAPTMDALHGQSKPPVKQQAPVMPKENLAGPSVGNDIAKILESVKLPERRPVAQAGASAADTVKAGADAPPAPKPVSAGEVPPAVEPKKAGDGPGSVSAVHTLKQDLQSVVRDSKMSLVRAASLEEDRRARKEAAQQETPGTKQRSRRTMGIIFAVCVLVALGVAALFGVSYVMNQQQNPQQVDAGSSILFAEQSVPLPLGAKASGDLKRTLEAARTVSQRTLGSIIRIVPVVVTTVEDGTTQTRPATFQEFMLAMGAHPPDDLLRALGDDFFLGVHAVDENAPLIVVPVTAYDHAFSAMLRWEDDISTDLAPFFTGVPVLTTDADGLPGKRTYADLVMRNYDTRVLRDDSGTIQLYYSFPTSNILVIAESPYSFPEILSRLQASRKL</sequence>
<feature type="compositionally biased region" description="Basic and acidic residues" evidence="1">
    <location>
        <begin position="215"/>
        <end position="227"/>
    </location>
</feature>
<comment type="caution">
    <text evidence="3">The sequence shown here is derived from an EMBL/GenBank/DDBJ whole genome shotgun (WGS) entry which is preliminary data.</text>
</comment>
<keyword evidence="2" id="KW-1133">Transmembrane helix</keyword>
<dbReference type="STRING" id="1798497.A3D71_02810"/>
<feature type="region of interest" description="Disordered" evidence="1">
    <location>
        <begin position="1"/>
        <end position="43"/>
    </location>
</feature>
<name>A0A1F6DYR9_9BACT</name>
<feature type="compositionally biased region" description="Pro residues" evidence="1">
    <location>
        <begin position="77"/>
        <end position="94"/>
    </location>
</feature>
<evidence type="ECO:0000313" key="3">
    <source>
        <dbReference type="EMBL" id="OGG66563.1"/>
    </source>
</evidence>
<dbReference type="AlphaFoldDB" id="A0A1F6DYR9"/>
<gene>
    <name evidence="3" type="ORF">A3D71_02810</name>
</gene>
<evidence type="ECO:0000256" key="1">
    <source>
        <dbReference type="SAM" id="MobiDB-lite"/>
    </source>
</evidence>
<reference evidence="3 4" key="1">
    <citation type="journal article" date="2016" name="Nat. Commun.">
        <title>Thousands of microbial genomes shed light on interconnected biogeochemical processes in an aquifer system.</title>
        <authorList>
            <person name="Anantharaman K."/>
            <person name="Brown C.T."/>
            <person name="Hug L.A."/>
            <person name="Sharon I."/>
            <person name="Castelle C.J."/>
            <person name="Probst A.J."/>
            <person name="Thomas B.C."/>
            <person name="Singh A."/>
            <person name="Wilkins M.J."/>
            <person name="Karaoz U."/>
            <person name="Brodie E.L."/>
            <person name="Williams K.H."/>
            <person name="Hubbard S.S."/>
            <person name="Banfield J.F."/>
        </authorList>
    </citation>
    <scope>NUCLEOTIDE SEQUENCE [LARGE SCALE GENOMIC DNA]</scope>
</reference>
<feature type="region of interest" description="Disordered" evidence="1">
    <location>
        <begin position="144"/>
        <end position="189"/>
    </location>
</feature>
<feature type="region of interest" description="Disordered" evidence="1">
    <location>
        <begin position="215"/>
        <end position="237"/>
    </location>
</feature>
<keyword evidence="2" id="KW-0472">Membrane</keyword>
<keyword evidence="2" id="KW-0812">Transmembrane</keyword>
<evidence type="ECO:0000313" key="4">
    <source>
        <dbReference type="Proteomes" id="UP000177652"/>
    </source>
</evidence>
<feature type="compositionally biased region" description="Low complexity" evidence="1">
    <location>
        <begin position="63"/>
        <end position="76"/>
    </location>
</feature>
<dbReference type="Proteomes" id="UP000177652">
    <property type="component" value="Unassembled WGS sequence"/>
</dbReference>
<accession>A0A1F6DYR9</accession>
<evidence type="ECO:0000256" key="2">
    <source>
        <dbReference type="SAM" id="Phobius"/>
    </source>
</evidence>
<dbReference type="EMBL" id="MFLK01000001">
    <property type="protein sequence ID" value="OGG66563.1"/>
    <property type="molecule type" value="Genomic_DNA"/>
</dbReference>
<feature type="transmembrane region" description="Helical" evidence="2">
    <location>
        <begin position="244"/>
        <end position="266"/>
    </location>
</feature>
<organism evidence="3 4">
    <name type="scientific">Candidatus Kaiserbacteria bacterium RIFCSPHIGHO2_02_FULL_55_20</name>
    <dbReference type="NCBI Taxonomy" id="1798497"/>
    <lineage>
        <taxon>Bacteria</taxon>
        <taxon>Candidatus Kaiseribacteriota</taxon>
    </lineage>
</organism>
<proteinExistence type="predicted"/>
<feature type="region of interest" description="Disordered" evidence="1">
    <location>
        <begin position="59"/>
        <end position="125"/>
    </location>
</feature>